<dbReference type="AlphaFoldDB" id="A0AAD6Y7S7"/>
<organism evidence="1 2">
    <name type="scientific">Mycena pura</name>
    <dbReference type="NCBI Taxonomy" id="153505"/>
    <lineage>
        <taxon>Eukaryota</taxon>
        <taxon>Fungi</taxon>
        <taxon>Dikarya</taxon>
        <taxon>Basidiomycota</taxon>
        <taxon>Agaricomycotina</taxon>
        <taxon>Agaricomycetes</taxon>
        <taxon>Agaricomycetidae</taxon>
        <taxon>Agaricales</taxon>
        <taxon>Marasmiineae</taxon>
        <taxon>Mycenaceae</taxon>
        <taxon>Mycena</taxon>
    </lineage>
</organism>
<name>A0AAD6Y7S7_9AGAR</name>
<proteinExistence type="predicted"/>
<comment type="caution">
    <text evidence="1">The sequence shown here is derived from an EMBL/GenBank/DDBJ whole genome shotgun (WGS) entry which is preliminary data.</text>
</comment>
<accession>A0AAD6Y7S7</accession>
<sequence length="116" mass="12946">MNGAYATCFVISLIAIHRSCQHDFTDVCRPPHAPAPRLDLPCTLRPARLNRYHPDATQHLMRAARRASRLRAPDVRHPPHAAHRTPHAPVLRKTRRARAMLPAPLAARVVTIAAPI</sequence>
<dbReference type="Proteomes" id="UP001219525">
    <property type="component" value="Unassembled WGS sequence"/>
</dbReference>
<reference evidence="1" key="1">
    <citation type="submission" date="2023-03" db="EMBL/GenBank/DDBJ databases">
        <title>Massive genome expansion in bonnet fungi (Mycena s.s.) driven by repeated elements and novel gene families across ecological guilds.</title>
        <authorList>
            <consortium name="Lawrence Berkeley National Laboratory"/>
            <person name="Harder C.B."/>
            <person name="Miyauchi S."/>
            <person name="Viragh M."/>
            <person name="Kuo A."/>
            <person name="Thoen E."/>
            <person name="Andreopoulos B."/>
            <person name="Lu D."/>
            <person name="Skrede I."/>
            <person name="Drula E."/>
            <person name="Henrissat B."/>
            <person name="Morin E."/>
            <person name="Kohler A."/>
            <person name="Barry K."/>
            <person name="LaButti K."/>
            <person name="Morin E."/>
            <person name="Salamov A."/>
            <person name="Lipzen A."/>
            <person name="Mereny Z."/>
            <person name="Hegedus B."/>
            <person name="Baldrian P."/>
            <person name="Stursova M."/>
            <person name="Weitz H."/>
            <person name="Taylor A."/>
            <person name="Grigoriev I.V."/>
            <person name="Nagy L.G."/>
            <person name="Martin F."/>
            <person name="Kauserud H."/>
        </authorList>
    </citation>
    <scope>NUCLEOTIDE SEQUENCE</scope>
    <source>
        <strain evidence="1">9144</strain>
    </source>
</reference>
<protein>
    <submittedName>
        <fullName evidence="1">Uncharacterized protein</fullName>
    </submittedName>
</protein>
<evidence type="ECO:0000313" key="1">
    <source>
        <dbReference type="EMBL" id="KAJ7198338.1"/>
    </source>
</evidence>
<keyword evidence="2" id="KW-1185">Reference proteome</keyword>
<dbReference type="EMBL" id="JARJCW010000073">
    <property type="protein sequence ID" value="KAJ7198338.1"/>
    <property type="molecule type" value="Genomic_DNA"/>
</dbReference>
<evidence type="ECO:0000313" key="2">
    <source>
        <dbReference type="Proteomes" id="UP001219525"/>
    </source>
</evidence>
<gene>
    <name evidence="1" type="ORF">GGX14DRAFT_573576</name>
</gene>